<dbReference type="EMBL" id="PSQE01000001">
    <property type="protein sequence ID" value="RHN78415.1"/>
    <property type="molecule type" value="Genomic_DNA"/>
</dbReference>
<keyword evidence="7" id="KW-1185">Reference proteome</keyword>
<reference evidence="3 7" key="3">
    <citation type="journal article" date="2014" name="BMC Genomics">
        <title>An improved genome release (version Mt4.0) for the model legume Medicago truncatula.</title>
        <authorList>
            <person name="Tang H."/>
            <person name="Krishnakumar V."/>
            <person name="Bidwell S."/>
            <person name="Rosen B."/>
            <person name="Chan A."/>
            <person name="Zhou S."/>
            <person name="Gentzbittel L."/>
            <person name="Childs K.L."/>
            <person name="Yandell M."/>
            <person name="Gundlach H."/>
            <person name="Mayer K.F."/>
            <person name="Schwartz D.C."/>
            <person name="Town C.D."/>
        </authorList>
    </citation>
    <scope>GENOME REANNOTATION</scope>
    <source>
        <strain evidence="3">A17</strain>
        <strain evidence="6 7">cv. Jemalong A17</strain>
    </source>
</reference>
<feature type="domain" description="DUF6817" evidence="1">
    <location>
        <begin position="43"/>
        <end position="128"/>
    </location>
</feature>
<dbReference type="OrthoDB" id="2306007at2759"/>
<dbReference type="PANTHER" id="PTHR37391:SF2">
    <property type="entry name" value="E3 UBIQUITIN-PROTEIN LIGASE"/>
    <property type="match status" value="1"/>
</dbReference>
<dbReference type="KEGG" id="mtr:25481012"/>
<reference evidence="8" key="5">
    <citation type="journal article" date="2018" name="Nat. Plants">
        <title>Whole-genome landscape of Medicago truncatula symbiotic genes.</title>
        <authorList>
            <person name="Pecrix Y."/>
            <person name="Staton S.E."/>
            <person name="Sallet E."/>
            <person name="Lelandais-Briere C."/>
            <person name="Moreau S."/>
            <person name="Carrere S."/>
            <person name="Blein T."/>
            <person name="Jardinaud M.F."/>
            <person name="Latrasse D."/>
            <person name="Zouine M."/>
            <person name="Zahm M."/>
            <person name="Kreplak J."/>
            <person name="Mayjonade B."/>
            <person name="Satge C."/>
            <person name="Perez M."/>
            <person name="Cauet S."/>
            <person name="Marande W."/>
            <person name="Chantry-Darmon C."/>
            <person name="Lopez-Roques C."/>
            <person name="Bouchez O."/>
            <person name="Berard A."/>
            <person name="Debelle F."/>
            <person name="Munos S."/>
            <person name="Bendahmane A."/>
            <person name="Berges H."/>
            <person name="Niebel A."/>
            <person name="Buitink J."/>
            <person name="Frugier F."/>
            <person name="Benhamed M."/>
            <person name="Crespi M."/>
            <person name="Gouzy J."/>
            <person name="Gamas P."/>
        </authorList>
    </citation>
    <scope>NUCLEOTIDE SEQUENCE [LARGE SCALE GENOMIC DNA]</scope>
    <source>
        <strain evidence="8">cv. Jemalong A17</strain>
    </source>
</reference>
<dbReference type="InterPro" id="IPR049202">
    <property type="entry name" value="DUF6817"/>
</dbReference>
<gene>
    <name evidence="6" type="primary">25480955</name>
    <name evidence="3" type="ORF">MTR_0365s0010</name>
    <name evidence="4" type="ORF">MtrunA17_Chr1g0165251</name>
    <name evidence="5" type="ORF">MtrunA17_Chr1g0165321</name>
</gene>
<sequence>MSNSSSYSSSSSEYLETLLTSAKPFLRNELISIDPKLPSLITILRSVGASECWHKHGTFLEHLIDIFRILHLWKSPYSVSLCGLFHSAYSNSYVNLAIFDPSTSREVVRGHVGVEAERLIHLFCVVPRQSLIHDDLLFHYSDKELCHDLEKSELSLRNAKEKGIFNKDESWRKKLQGLVPADGIKVKHIRTGEDVKLSRRVVAVFVMMTMADFCDQLFGFQDMLFENFDGRLEFKGNNFGAVWPGNGKPGLWLNSISRMGAVYNLILREEEIFLEEKKKMLGVKGVNGVDYERDEHIELVLPPVFAKCTKVLDARDQIVARDLYWEAMICEEGLEKIEELLVKSIEKNPFVGEPYVVLSQVYLTKGRFEEGEKEAERGLTLLLEWGCHWDKRISWEGWIAWTRVLLMKAKEKSWPNTSWGILNLGLVK</sequence>
<dbReference type="HOGENOM" id="CLU_035098_0_0_1"/>
<reference evidence="4" key="6">
    <citation type="journal article" date="2018" name="Nat. Plants">
        <title>Whole-genome landscape of Medicago truncatula symbiotic genes.</title>
        <authorList>
            <person name="Pecrix Y."/>
            <person name="Gamas P."/>
            <person name="Carrere S."/>
        </authorList>
    </citation>
    <scope>NUCLEOTIDE SEQUENCE</scope>
    <source>
        <tissue evidence="4">Leaves</tissue>
    </source>
</reference>
<evidence type="ECO:0000313" key="7">
    <source>
        <dbReference type="Proteomes" id="UP000002051"/>
    </source>
</evidence>
<dbReference type="EMBL" id="KL403090">
    <property type="protein sequence ID" value="KEH16039.1"/>
    <property type="molecule type" value="Genomic_DNA"/>
</dbReference>
<organism evidence="2">
    <name type="scientific">Medicago truncatula</name>
    <name type="common">Barrel medic</name>
    <name type="synonym">Medicago tribuloides</name>
    <dbReference type="NCBI Taxonomy" id="3880"/>
    <lineage>
        <taxon>Eukaryota</taxon>
        <taxon>Viridiplantae</taxon>
        <taxon>Streptophyta</taxon>
        <taxon>Embryophyta</taxon>
        <taxon>Tracheophyta</taxon>
        <taxon>Spermatophyta</taxon>
        <taxon>Magnoliopsida</taxon>
        <taxon>eudicotyledons</taxon>
        <taxon>Gunneridae</taxon>
        <taxon>Pentapetalae</taxon>
        <taxon>rosids</taxon>
        <taxon>fabids</taxon>
        <taxon>Fabales</taxon>
        <taxon>Fabaceae</taxon>
        <taxon>Papilionoideae</taxon>
        <taxon>50 kb inversion clade</taxon>
        <taxon>NPAAA clade</taxon>
        <taxon>Hologalegina</taxon>
        <taxon>IRL clade</taxon>
        <taxon>Trifolieae</taxon>
        <taxon>Medicago</taxon>
    </lineage>
</organism>
<dbReference type="Gramene" id="rna1974">
    <property type="protein sequence ID" value="RHN78422.1"/>
    <property type="gene ID" value="gene1974"/>
</dbReference>
<dbReference type="Proteomes" id="UP000002051">
    <property type="component" value="Unassembled WGS sequence"/>
</dbReference>
<dbReference type="EMBL" id="BT140500">
    <property type="protein sequence ID" value="AFK40295.1"/>
    <property type="molecule type" value="mRNA"/>
</dbReference>
<evidence type="ECO:0000313" key="3">
    <source>
        <dbReference type="EMBL" id="KEH16039.1"/>
    </source>
</evidence>
<dbReference type="PANTHER" id="PTHR37391">
    <property type="entry name" value="E3 UBIQUITIN-PROTEIN LIGASE"/>
    <property type="match status" value="1"/>
</dbReference>
<reference evidence="2" key="2">
    <citation type="submission" date="2012-05" db="EMBL/GenBank/DDBJ databases">
        <authorList>
            <person name="Krishnakumar V."/>
            <person name="Cheung F."/>
            <person name="Xiao Y."/>
            <person name="Chan A."/>
            <person name="Moskal W.A."/>
            <person name="Town C.D."/>
        </authorList>
    </citation>
    <scope>NUCLEOTIDE SEQUENCE</scope>
</reference>
<dbReference type="PaxDb" id="3880-AES60031"/>
<evidence type="ECO:0000259" key="1">
    <source>
        <dbReference type="Pfam" id="PF20680"/>
    </source>
</evidence>
<name>I3SJ53_MEDTR</name>
<dbReference type="EnsemblPlants" id="KEH16039">
    <property type="protein sequence ID" value="KEH16039"/>
    <property type="gene ID" value="MTR_0365s0010"/>
</dbReference>
<evidence type="ECO:0000313" key="4">
    <source>
        <dbReference type="EMBL" id="RHN78415.1"/>
    </source>
</evidence>
<evidence type="ECO:0000313" key="8">
    <source>
        <dbReference type="Proteomes" id="UP000265566"/>
    </source>
</evidence>
<dbReference type="STRING" id="3880.I3SJ53"/>
<evidence type="ECO:0000313" key="6">
    <source>
        <dbReference type="EnsemblPlants" id="KEH16039"/>
    </source>
</evidence>
<dbReference type="EMBL" id="PSQE01000001">
    <property type="protein sequence ID" value="RHN78422.1"/>
    <property type="molecule type" value="Genomic_DNA"/>
</dbReference>
<protein>
    <submittedName>
        <fullName evidence="3">TPR1-like protein</fullName>
    </submittedName>
</protein>
<dbReference type="KEGG" id="mtr:25480955"/>
<proteinExistence type="evidence at transcript level"/>
<dbReference type="Pfam" id="PF20680">
    <property type="entry name" value="DUF6817"/>
    <property type="match status" value="1"/>
</dbReference>
<dbReference type="Gramene" id="rna1967">
    <property type="protein sequence ID" value="RHN78415.1"/>
    <property type="gene ID" value="gene1967"/>
</dbReference>
<reference evidence="6" key="4">
    <citation type="submission" date="2015-06" db="UniProtKB">
        <authorList>
            <consortium name="EnsemblPlants"/>
        </authorList>
    </citation>
    <scope>IDENTIFICATION</scope>
    <source>
        <strain evidence="6">cv. Jemalong A17</strain>
    </source>
</reference>
<evidence type="ECO:0000313" key="2">
    <source>
        <dbReference type="EMBL" id="AFK40295.1"/>
    </source>
</evidence>
<dbReference type="AlphaFoldDB" id="I3SJ53"/>
<reference evidence="3 7" key="1">
    <citation type="journal article" date="2011" name="Nature">
        <title>The Medicago genome provides insight into the evolution of rhizobial symbioses.</title>
        <authorList>
            <person name="Young N.D."/>
            <person name="Debelle F."/>
            <person name="Oldroyd G.E."/>
            <person name="Geurts R."/>
            <person name="Cannon S.B."/>
            <person name="Udvardi M.K."/>
            <person name="Benedito V.A."/>
            <person name="Mayer K.F."/>
            <person name="Gouzy J."/>
            <person name="Schoof H."/>
            <person name="Van de Peer Y."/>
            <person name="Proost S."/>
            <person name="Cook D.R."/>
            <person name="Meyers B.C."/>
            <person name="Spannagl M."/>
            <person name="Cheung F."/>
            <person name="De Mita S."/>
            <person name="Krishnakumar V."/>
            <person name="Gundlach H."/>
            <person name="Zhou S."/>
            <person name="Mudge J."/>
            <person name="Bharti A.K."/>
            <person name="Murray J.D."/>
            <person name="Naoumkina M.A."/>
            <person name="Rosen B."/>
            <person name="Silverstein K.A."/>
            <person name="Tang H."/>
            <person name="Rombauts S."/>
            <person name="Zhao P.X."/>
            <person name="Zhou P."/>
            <person name="Barbe V."/>
            <person name="Bardou P."/>
            <person name="Bechner M."/>
            <person name="Bellec A."/>
            <person name="Berger A."/>
            <person name="Berges H."/>
            <person name="Bidwell S."/>
            <person name="Bisseling T."/>
            <person name="Choisne N."/>
            <person name="Couloux A."/>
            <person name="Denny R."/>
            <person name="Deshpande S."/>
            <person name="Dai X."/>
            <person name="Doyle J.J."/>
            <person name="Dudez A.M."/>
            <person name="Farmer A.D."/>
            <person name="Fouteau S."/>
            <person name="Franken C."/>
            <person name="Gibelin C."/>
            <person name="Gish J."/>
            <person name="Goldstein S."/>
            <person name="Gonzalez A.J."/>
            <person name="Green P.J."/>
            <person name="Hallab A."/>
            <person name="Hartog M."/>
            <person name="Hua A."/>
            <person name="Humphray S.J."/>
            <person name="Jeong D.H."/>
            <person name="Jing Y."/>
            <person name="Jocker A."/>
            <person name="Kenton S.M."/>
            <person name="Kim D.J."/>
            <person name="Klee K."/>
            <person name="Lai H."/>
            <person name="Lang C."/>
            <person name="Lin S."/>
            <person name="Macmil S.L."/>
            <person name="Magdelenat G."/>
            <person name="Matthews L."/>
            <person name="McCorrison J."/>
            <person name="Monaghan E.L."/>
            <person name="Mun J.H."/>
            <person name="Najar F.Z."/>
            <person name="Nicholson C."/>
            <person name="Noirot C."/>
            <person name="O'Bleness M."/>
            <person name="Paule C.R."/>
            <person name="Poulain J."/>
            <person name="Prion F."/>
            <person name="Qin B."/>
            <person name="Qu C."/>
            <person name="Retzel E.F."/>
            <person name="Riddle C."/>
            <person name="Sallet E."/>
            <person name="Samain S."/>
            <person name="Samson N."/>
            <person name="Sanders I."/>
            <person name="Saurat O."/>
            <person name="Scarpelli C."/>
            <person name="Schiex T."/>
            <person name="Segurens B."/>
            <person name="Severin A.J."/>
            <person name="Sherrier D.J."/>
            <person name="Shi R."/>
            <person name="Sims S."/>
            <person name="Singer S.R."/>
            <person name="Sinharoy S."/>
            <person name="Sterck L."/>
            <person name="Viollet A."/>
            <person name="Wang B.B."/>
            <person name="Wang K."/>
            <person name="Wang M."/>
            <person name="Wang X."/>
            <person name="Warfsmann J."/>
            <person name="Weissenbach J."/>
            <person name="White D.D."/>
            <person name="White J.D."/>
            <person name="Wiley G.B."/>
            <person name="Wincker P."/>
            <person name="Xing Y."/>
            <person name="Yang L."/>
            <person name="Yao Z."/>
            <person name="Ying F."/>
            <person name="Zhai J."/>
            <person name="Zhou L."/>
            <person name="Zuber A."/>
            <person name="Denarie J."/>
            <person name="Dixon R.A."/>
            <person name="May G.D."/>
            <person name="Schwartz D.C."/>
            <person name="Rogers J."/>
            <person name="Quetier F."/>
            <person name="Town C.D."/>
            <person name="Roe B.A."/>
        </authorList>
    </citation>
    <scope>NUCLEOTIDE SEQUENCE [LARGE SCALE GENOMIC DNA]</scope>
    <source>
        <strain evidence="3">A17</strain>
        <strain evidence="6 7">cv. Jemalong A17</strain>
    </source>
</reference>
<dbReference type="Proteomes" id="UP000265566">
    <property type="component" value="Chromosome 1"/>
</dbReference>
<dbReference type="eggNOG" id="ENOG502QT11">
    <property type="taxonomic scope" value="Eukaryota"/>
</dbReference>
<accession>I3SJ53</accession>
<evidence type="ECO:0000313" key="5">
    <source>
        <dbReference type="EMBL" id="RHN78422.1"/>
    </source>
</evidence>